<comment type="similarity">
    <text evidence="2 17">Belongs to the peptidase A24 family.</text>
</comment>
<dbReference type="OrthoDB" id="9789291at2"/>
<evidence type="ECO:0000313" key="23">
    <source>
        <dbReference type="Proteomes" id="UP000218765"/>
    </source>
</evidence>
<keyword evidence="9 18" id="KW-0812">Transmembrane</keyword>
<feature type="transmembrane region" description="Helical" evidence="19">
    <location>
        <begin position="259"/>
        <end position="278"/>
    </location>
</feature>
<dbReference type="GO" id="GO:0005886">
    <property type="term" value="C:plasma membrane"/>
    <property type="evidence" value="ECO:0007669"/>
    <property type="project" value="UniProtKB-SubCell"/>
</dbReference>
<evidence type="ECO:0000256" key="13">
    <source>
        <dbReference type="ARBA" id="ARBA00023268"/>
    </source>
</evidence>
<keyword evidence="5 18" id="KW-0489">Methyltransferase</keyword>
<keyword evidence="10 18" id="KW-0378">Hydrolase</keyword>
<sequence>MELLELIRTSPGWLIGVCALLGLVVGSFLNVVAHRLPLMMQREWESQCRELLAAPTADDTTPERFNLLTPASRCPHCGHRIRAIENIPVLSWLFLRGRCGECRTPISVKYPLVEAFTGLTAGLLAWHFGFGWPLAAALVFTWMLIALSVIDIEHQLLPDSLTLALLWLGLLLSLGEVFVGPEQAIIGAAAGYLALWTVYQLFRLLTGKEGMGFGDFKLLAACGAWMGWKLLPLIILLSSLVGAVVGVAMILILGRDRQLPIPFGPYIAAAGWIALLWGEDLIQGYLRFAGL</sequence>
<keyword evidence="6 18" id="KW-0645">Protease</keyword>
<feature type="transmembrane region" description="Helical" evidence="19">
    <location>
        <begin position="226"/>
        <end position="253"/>
    </location>
</feature>
<evidence type="ECO:0000259" key="21">
    <source>
        <dbReference type="Pfam" id="PF06750"/>
    </source>
</evidence>
<dbReference type="GO" id="GO:0032259">
    <property type="term" value="P:methylation"/>
    <property type="evidence" value="ECO:0007669"/>
    <property type="project" value="UniProtKB-KW"/>
</dbReference>
<dbReference type="PANTHER" id="PTHR30487">
    <property type="entry name" value="TYPE 4 PREPILIN-LIKE PROTEINS LEADER PEPTIDE-PROCESSING ENZYME"/>
    <property type="match status" value="1"/>
</dbReference>
<keyword evidence="3" id="KW-1003">Cell membrane</keyword>
<dbReference type="FunFam" id="1.20.120.1220:FF:000001">
    <property type="entry name" value="Type 4 prepilin-like proteins leader peptide-processing enzyme"/>
    <property type="match status" value="1"/>
</dbReference>
<dbReference type="AlphaFoldDB" id="A0A1Z4VTP8"/>
<keyword evidence="23" id="KW-1185">Reference proteome</keyword>
<proteinExistence type="inferred from homology"/>
<keyword evidence="7 18" id="KW-0808">Transferase</keyword>
<feature type="domain" description="Prepilin peptidase A24 N-terminal" evidence="21">
    <location>
        <begin position="20"/>
        <end position="128"/>
    </location>
</feature>
<gene>
    <name evidence="22" type="ORF">FOKN1_2650</name>
</gene>
<evidence type="ECO:0000256" key="2">
    <source>
        <dbReference type="ARBA" id="ARBA00005801"/>
    </source>
</evidence>
<dbReference type="Gene3D" id="1.20.120.1220">
    <property type="match status" value="1"/>
</dbReference>
<dbReference type="RefSeq" id="WP_096367048.1">
    <property type="nucleotide sequence ID" value="NZ_AP018052.1"/>
</dbReference>
<dbReference type="PANTHER" id="PTHR30487:SF0">
    <property type="entry name" value="PREPILIN LEADER PEPTIDASE_N-METHYLTRANSFERASE-RELATED"/>
    <property type="match status" value="1"/>
</dbReference>
<dbReference type="EC" id="3.4.23.43" evidence="15 18"/>
<evidence type="ECO:0000256" key="8">
    <source>
        <dbReference type="ARBA" id="ARBA00022691"/>
    </source>
</evidence>
<feature type="transmembrane region" description="Helical" evidence="19">
    <location>
        <begin position="185"/>
        <end position="205"/>
    </location>
</feature>
<comment type="subcellular location">
    <subcellularLocation>
        <location evidence="1">Cell inner membrane</location>
        <topology evidence="1">Multi-pass membrane protein</topology>
    </subcellularLocation>
    <subcellularLocation>
        <location evidence="18">Cell membrane</location>
        <topology evidence="18">Multi-pass membrane protein</topology>
    </subcellularLocation>
</comment>
<dbReference type="Pfam" id="PF06750">
    <property type="entry name" value="A24_N_bact"/>
    <property type="match status" value="1"/>
</dbReference>
<evidence type="ECO:0000256" key="11">
    <source>
        <dbReference type="ARBA" id="ARBA00022989"/>
    </source>
</evidence>
<dbReference type="InterPro" id="IPR050882">
    <property type="entry name" value="Prepilin_peptidase/N-MTase"/>
</dbReference>
<dbReference type="GO" id="GO:0006465">
    <property type="term" value="P:signal peptide processing"/>
    <property type="evidence" value="ECO:0007669"/>
    <property type="project" value="TreeGrafter"/>
</dbReference>
<comment type="function">
    <text evidence="18">Plays an essential role in type IV pili and type II pseudopili formation by proteolytically removing the leader sequence from substrate proteins and subsequently monomethylating the alpha-amino group of the newly exposed N-terminal phenylalanine.</text>
</comment>
<dbReference type="EC" id="2.1.1.-" evidence="18"/>
<dbReference type="GO" id="GO:0008168">
    <property type="term" value="F:methyltransferase activity"/>
    <property type="evidence" value="ECO:0007669"/>
    <property type="project" value="UniProtKB-KW"/>
</dbReference>
<keyword evidence="4" id="KW-0997">Cell inner membrane</keyword>
<keyword evidence="12 19" id="KW-0472">Membrane</keyword>
<dbReference type="Pfam" id="PF01478">
    <property type="entry name" value="Peptidase_A24"/>
    <property type="match status" value="1"/>
</dbReference>
<dbReference type="EMBL" id="AP018052">
    <property type="protein sequence ID" value="BAZ95020.1"/>
    <property type="molecule type" value="Genomic_DNA"/>
</dbReference>
<keyword evidence="8" id="KW-0949">S-adenosyl-L-methionine</keyword>
<dbReference type="InterPro" id="IPR010627">
    <property type="entry name" value="Prepilin_pept_A24_N"/>
</dbReference>
<keyword evidence="13 18" id="KW-0511">Multifunctional enzyme</keyword>
<protein>
    <recommendedName>
        <fullName evidence="16 18">Prepilin leader peptidase/N-methyltransferase</fullName>
        <ecNumber evidence="18">2.1.1.-</ecNumber>
        <ecNumber evidence="15 18">3.4.23.43</ecNumber>
    </recommendedName>
</protein>
<feature type="transmembrane region" description="Helical" evidence="19">
    <location>
        <begin position="162"/>
        <end position="179"/>
    </location>
</feature>
<dbReference type="InterPro" id="IPR000045">
    <property type="entry name" value="Prepilin_IV_endopep_pep"/>
</dbReference>
<evidence type="ECO:0000256" key="12">
    <source>
        <dbReference type="ARBA" id="ARBA00023136"/>
    </source>
</evidence>
<evidence type="ECO:0000256" key="9">
    <source>
        <dbReference type="ARBA" id="ARBA00022692"/>
    </source>
</evidence>
<reference evidence="22 23" key="1">
    <citation type="submission" date="2017-05" db="EMBL/GenBank/DDBJ databases">
        <title>Thiocyanate degradation by Thiohalobacter thiocyanaticus FOKN1.</title>
        <authorList>
            <person name="Oshiki M."/>
            <person name="Fukushima T."/>
            <person name="Kawano S."/>
            <person name="Nakagawa J."/>
        </authorList>
    </citation>
    <scope>NUCLEOTIDE SEQUENCE [LARGE SCALE GENOMIC DNA]</scope>
    <source>
        <strain evidence="22 23">FOKN1</strain>
    </source>
</reference>
<evidence type="ECO:0000313" key="22">
    <source>
        <dbReference type="EMBL" id="BAZ95020.1"/>
    </source>
</evidence>
<organism evidence="22 23">
    <name type="scientific">Thiohalobacter thiocyanaticus</name>
    <dbReference type="NCBI Taxonomy" id="585455"/>
    <lineage>
        <taxon>Bacteria</taxon>
        <taxon>Pseudomonadati</taxon>
        <taxon>Pseudomonadota</taxon>
        <taxon>Gammaproteobacteria</taxon>
        <taxon>Thiohalobacterales</taxon>
        <taxon>Thiohalobacteraceae</taxon>
        <taxon>Thiohalobacter</taxon>
    </lineage>
</organism>
<keyword evidence="11 19" id="KW-1133">Transmembrane helix</keyword>
<evidence type="ECO:0000256" key="3">
    <source>
        <dbReference type="ARBA" id="ARBA00022475"/>
    </source>
</evidence>
<evidence type="ECO:0000256" key="1">
    <source>
        <dbReference type="ARBA" id="ARBA00004429"/>
    </source>
</evidence>
<dbReference type="PRINTS" id="PR00864">
    <property type="entry name" value="PREPILNPTASE"/>
</dbReference>
<dbReference type="GO" id="GO:0004190">
    <property type="term" value="F:aspartic-type endopeptidase activity"/>
    <property type="evidence" value="ECO:0007669"/>
    <property type="project" value="UniProtKB-EC"/>
</dbReference>
<evidence type="ECO:0000259" key="20">
    <source>
        <dbReference type="Pfam" id="PF01478"/>
    </source>
</evidence>
<evidence type="ECO:0000256" key="14">
    <source>
        <dbReference type="ARBA" id="ARBA00050401"/>
    </source>
</evidence>
<name>A0A1Z4VTP8_9GAMM</name>
<evidence type="ECO:0000256" key="4">
    <source>
        <dbReference type="ARBA" id="ARBA00022519"/>
    </source>
</evidence>
<evidence type="ECO:0000256" key="7">
    <source>
        <dbReference type="ARBA" id="ARBA00022679"/>
    </source>
</evidence>
<evidence type="ECO:0000256" key="6">
    <source>
        <dbReference type="ARBA" id="ARBA00022670"/>
    </source>
</evidence>
<evidence type="ECO:0000256" key="18">
    <source>
        <dbReference type="RuleBase" id="RU003794"/>
    </source>
</evidence>
<comment type="catalytic activity">
    <reaction evidence="14 18">
        <text>Typically cleaves a -Gly-|-Phe- bond to release an N-terminal, basic peptide of 5-8 residues from type IV prepilin, and then N-methylates the new N-terminal amino group, the methyl donor being S-adenosyl-L-methionine.</text>
        <dbReference type="EC" id="3.4.23.43"/>
    </reaction>
</comment>
<feature type="transmembrane region" description="Helical" evidence="19">
    <location>
        <begin position="132"/>
        <end position="150"/>
    </location>
</feature>
<dbReference type="KEGG" id="ttc:FOKN1_2650"/>
<accession>A0A1Z4VTP8</accession>
<feature type="transmembrane region" description="Helical" evidence="19">
    <location>
        <begin position="12"/>
        <end position="33"/>
    </location>
</feature>
<evidence type="ECO:0000256" key="5">
    <source>
        <dbReference type="ARBA" id="ARBA00022603"/>
    </source>
</evidence>
<evidence type="ECO:0000256" key="10">
    <source>
        <dbReference type="ARBA" id="ARBA00022801"/>
    </source>
</evidence>
<evidence type="ECO:0000256" key="15">
    <source>
        <dbReference type="ARBA" id="ARBA00067082"/>
    </source>
</evidence>
<feature type="domain" description="Prepilin type IV endopeptidase peptidase" evidence="20">
    <location>
        <begin position="138"/>
        <end position="247"/>
    </location>
</feature>
<evidence type="ECO:0000256" key="19">
    <source>
        <dbReference type="SAM" id="Phobius"/>
    </source>
</evidence>
<dbReference type="InterPro" id="IPR014032">
    <property type="entry name" value="Peptidase_A24A_bac"/>
</dbReference>
<evidence type="ECO:0000256" key="16">
    <source>
        <dbReference type="ARBA" id="ARBA00071870"/>
    </source>
</evidence>
<evidence type="ECO:0000256" key="17">
    <source>
        <dbReference type="RuleBase" id="RU003793"/>
    </source>
</evidence>
<dbReference type="Proteomes" id="UP000218765">
    <property type="component" value="Chromosome"/>
</dbReference>